<dbReference type="PROSITE" id="PS51918">
    <property type="entry name" value="RADICAL_SAM"/>
    <property type="match status" value="1"/>
</dbReference>
<dbReference type="SUPFAM" id="SSF102114">
    <property type="entry name" value="Radical SAM enzymes"/>
    <property type="match status" value="1"/>
</dbReference>
<keyword evidence="3" id="KW-0949">S-adenosyl-L-methionine</keyword>
<proteinExistence type="predicted"/>
<dbReference type="InterPro" id="IPR007197">
    <property type="entry name" value="rSAM"/>
</dbReference>
<dbReference type="PROSITE" id="PS01305">
    <property type="entry name" value="MOAA_NIFB_PQQE"/>
    <property type="match status" value="1"/>
</dbReference>
<accession>A0ABS4NJ62</accession>
<dbReference type="SFLD" id="SFLDS00029">
    <property type="entry name" value="Radical_SAM"/>
    <property type="match status" value="1"/>
</dbReference>
<dbReference type="SFLD" id="SFLDG01067">
    <property type="entry name" value="SPASM/twitch_domain_containing"/>
    <property type="match status" value="1"/>
</dbReference>
<dbReference type="InterPro" id="IPR000385">
    <property type="entry name" value="MoaA_NifB_PqqE_Fe-S-bd_CS"/>
</dbReference>
<dbReference type="Pfam" id="PF04055">
    <property type="entry name" value="Radical_SAM"/>
    <property type="match status" value="1"/>
</dbReference>
<dbReference type="SFLD" id="SFLDG01386">
    <property type="entry name" value="main_SPASM_domain-containing"/>
    <property type="match status" value="1"/>
</dbReference>
<dbReference type="SFLD" id="SFLDG01384">
    <property type="entry name" value="thioether_bond_formation_requi"/>
    <property type="match status" value="1"/>
</dbReference>
<evidence type="ECO:0000256" key="3">
    <source>
        <dbReference type="ARBA" id="ARBA00022691"/>
    </source>
</evidence>
<dbReference type="Gene3D" id="3.20.20.70">
    <property type="entry name" value="Aldolase class I"/>
    <property type="match status" value="1"/>
</dbReference>
<keyword evidence="2" id="KW-0004">4Fe-4S</keyword>
<gene>
    <name evidence="8" type="ORF">J2Z70_000198</name>
</gene>
<dbReference type="PANTHER" id="PTHR43273:SF8">
    <property type="entry name" value="RADICAL SAM DOMAIN PROTEIN"/>
    <property type="match status" value="1"/>
</dbReference>
<evidence type="ECO:0000313" key="9">
    <source>
        <dbReference type="Proteomes" id="UP000773462"/>
    </source>
</evidence>
<keyword evidence="4" id="KW-0479">Metal-binding</keyword>
<keyword evidence="6" id="KW-0411">Iron-sulfur</keyword>
<organism evidence="8 9">
    <name type="scientific">Paenibacillus silagei</name>
    <dbReference type="NCBI Taxonomy" id="1670801"/>
    <lineage>
        <taxon>Bacteria</taxon>
        <taxon>Bacillati</taxon>
        <taxon>Bacillota</taxon>
        <taxon>Bacilli</taxon>
        <taxon>Bacillales</taxon>
        <taxon>Paenibacillaceae</taxon>
        <taxon>Paenibacillus</taxon>
    </lineage>
</organism>
<dbReference type="SFLD" id="SFLDG01072">
    <property type="entry name" value="dehydrogenase_like"/>
    <property type="match status" value="1"/>
</dbReference>
<dbReference type="EMBL" id="JAGGLV010000001">
    <property type="protein sequence ID" value="MBP2110059.1"/>
    <property type="molecule type" value="Genomic_DNA"/>
</dbReference>
<evidence type="ECO:0000256" key="5">
    <source>
        <dbReference type="ARBA" id="ARBA00023004"/>
    </source>
</evidence>
<dbReference type="PANTHER" id="PTHR43273">
    <property type="entry name" value="ANAEROBIC SULFATASE-MATURATING ENZYME HOMOLOG ASLB-RELATED"/>
    <property type="match status" value="1"/>
</dbReference>
<sequence length="465" mass="54115">MSHLTEKLSFYPYRIFNEDSGSYLYSLNNNKIFEIDEKVEKLLNQEGKDFEQAYNSVADVFTEHEFSEVISQMEEAFFIKNAEADLKMEKAYTKEMPDSISSITLMIVQECNMRCSYCYGEAGEYHDRGKMKFSTAQKAIDFLLANSQTKELSICLFGGEPLLNFNLFKQVVAYCKEKEAETDKIFRFTTTTNGTLINEEIERFFTENKITVQISLDGDRETHDRNRYFQNRIGSYDMILENTKNMRENSAISCRATITKKGFDLVSSFEHLYDLNFRAIPMSPAYNLLKDEDYPELTEEYNRLIDHYEQLIKKGDRDRYSKLSIFTGFMRKIHQGSTRALPCGVGWNMYAIDINGDIYPCHRFVSNKEYVLGNINTKAERRDSFLEEINVSNHKQCDDCWARNLCIGGCPNENLNLTGSVTEMSEPVCELTKNIFERLIRLYIRLTPEEKERFFNPKQATVISS</sequence>
<dbReference type="RefSeq" id="WP_209868520.1">
    <property type="nucleotide sequence ID" value="NZ_JAGGLV010000001.1"/>
</dbReference>
<dbReference type="Pfam" id="PF13186">
    <property type="entry name" value="SPASM"/>
    <property type="match status" value="1"/>
</dbReference>
<reference evidence="8 9" key="1">
    <citation type="submission" date="2021-03" db="EMBL/GenBank/DDBJ databases">
        <title>Genomic Encyclopedia of Type Strains, Phase IV (KMG-IV): sequencing the most valuable type-strain genomes for metagenomic binning, comparative biology and taxonomic classification.</title>
        <authorList>
            <person name="Goeker M."/>
        </authorList>
    </citation>
    <scope>NUCLEOTIDE SEQUENCE [LARGE SCALE GENOMIC DNA]</scope>
    <source>
        <strain evidence="8 9">DSM 101953</strain>
    </source>
</reference>
<dbReference type="CDD" id="cd01335">
    <property type="entry name" value="Radical_SAM"/>
    <property type="match status" value="1"/>
</dbReference>
<keyword evidence="5" id="KW-0408">Iron</keyword>
<dbReference type="InterPro" id="IPR023867">
    <property type="entry name" value="Sulphatase_maturase_rSAM"/>
</dbReference>
<comment type="caution">
    <text evidence="8">The sequence shown here is derived from an EMBL/GenBank/DDBJ whole genome shotgun (WGS) entry which is preliminary data.</text>
</comment>
<dbReference type="InterPro" id="IPR058240">
    <property type="entry name" value="rSAM_sf"/>
</dbReference>
<evidence type="ECO:0000256" key="2">
    <source>
        <dbReference type="ARBA" id="ARBA00022485"/>
    </source>
</evidence>
<comment type="cofactor">
    <cofactor evidence="1">
        <name>[4Fe-4S] cluster</name>
        <dbReference type="ChEBI" id="CHEBI:49883"/>
    </cofactor>
</comment>
<dbReference type="NCBIfam" id="TIGR04085">
    <property type="entry name" value="rSAM_more_4Fe4S"/>
    <property type="match status" value="1"/>
</dbReference>
<protein>
    <recommendedName>
        <fullName evidence="7">Radical SAM core domain-containing protein</fullName>
    </recommendedName>
</protein>
<evidence type="ECO:0000259" key="7">
    <source>
        <dbReference type="PROSITE" id="PS51918"/>
    </source>
</evidence>
<feature type="domain" description="Radical SAM core" evidence="7">
    <location>
        <begin position="95"/>
        <end position="316"/>
    </location>
</feature>
<dbReference type="NCBIfam" id="NF047865">
    <property type="entry name" value="rSAM_PapB"/>
    <property type="match status" value="1"/>
</dbReference>
<dbReference type="Proteomes" id="UP000773462">
    <property type="component" value="Unassembled WGS sequence"/>
</dbReference>
<dbReference type="InterPro" id="IPR023885">
    <property type="entry name" value="4Fe4S-binding_SPASM_dom"/>
</dbReference>
<evidence type="ECO:0000256" key="6">
    <source>
        <dbReference type="ARBA" id="ARBA00023014"/>
    </source>
</evidence>
<name>A0ABS4NJ62_9BACL</name>
<keyword evidence="9" id="KW-1185">Reference proteome</keyword>
<dbReference type="InterPro" id="IPR013785">
    <property type="entry name" value="Aldolase_TIM"/>
</dbReference>
<evidence type="ECO:0000256" key="4">
    <source>
        <dbReference type="ARBA" id="ARBA00022723"/>
    </source>
</evidence>
<evidence type="ECO:0000313" key="8">
    <source>
        <dbReference type="EMBL" id="MBP2110059.1"/>
    </source>
</evidence>
<evidence type="ECO:0000256" key="1">
    <source>
        <dbReference type="ARBA" id="ARBA00001966"/>
    </source>
</evidence>